<feature type="modified residue" description="4-aspartylphosphate" evidence="8">
    <location>
        <position position="57"/>
    </location>
</feature>
<dbReference type="PROSITE" id="PS00676">
    <property type="entry name" value="SIGMA54_INTERACT_2"/>
    <property type="match status" value="1"/>
</dbReference>
<comment type="caution">
    <text evidence="11">The sequence shown here is derived from an EMBL/GenBank/DDBJ whole genome shotgun (WGS) entry which is preliminary data.</text>
</comment>
<proteinExistence type="predicted"/>
<dbReference type="InterPro" id="IPR009057">
    <property type="entry name" value="Homeodomain-like_sf"/>
</dbReference>
<evidence type="ECO:0000256" key="7">
    <source>
        <dbReference type="ARBA" id="ARBA00023163"/>
    </source>
</evidence>
<dbReference type="InterPro" id="IPR025944">
    <property type="entry name" value="Sigma_54_int_dom_CS"/>
</dbReference>
<dbReference type="SUPFAM" id="SSF52540">
    <property type="entry name" value="P-loop containing nucleoside triphosphate hydrolases"/>
    <property type="match status" value="1"/>
</dbReference>
<keyword evidence="1" id="KW-0547">Nucleotide-binding</keyword>
<evidence type="ECO:0000259" key="10">
    <source>
        <dbReference type="PROSITE" id="PS50110"/>
    </source>
</evidence>
<dbReference type="PRINTS" id="PR01590">
    <property type="entry name" value="HTHFIS"/>
</dbReference>
<dbReference type="SUPFAM" id="SSF52172">
    <property type="entry name" value="CheY-like"/>
    <property type="match status" value="1"/>
</dbReference>
<dbReference type="Proteomes" id="UP001187221">
    <property type="component" value="Unassembled WGS sequence"/>
</dbReference>
<dbReference type="InterPro" id="IPR025943">
    <property type="entry name" value="Sigma_54_int_dom_ATP-bd_2"/>
</dbReference>
<dbReference type="PANTHER" id="PTHR32071">
    <property type="entry name" value="TRANSCRIPTIONAL REGULATORY PROTEIN"/>
    <property type="match status" value="1"/>
</dbReference>
<keyword evidence="12" id="KW-1185">Reference proteome</keyword>
<dbReference type="InterPro" id="IPR003593">
    <property type="entry name" value="AAA+_ATPase"/>
</dbReference>
<evidence type="ECO:0000259" key="9">
    <source>
        <dbReference type="PROSITE" id="PS50045"/>
    </source>
</evidence>
<reference evidence="11 12" key="1">
    <citation type="submission" date="2023-06" db="EMBL/GenBank/DDBJ databases">
        <title>Draft genome sequence of Novosphingobium sp. strain IK01.</title>
        <authorList>
            <person name="Hatamoto M."/>
            <person name="Ikarashi T."/>
            <person name="Yamaguchi T."/>
        </authorList>
    </citation>
    <scope>NUCLEOTIDE SEQUENCE [LARGE SCALE GENOMIC DNA]</scope>
    <source>
        <strain evidence="11 12">IK01</strain>
    </source>
</reference>
<keyword evidence="4" id="KW-0805">Transcription regulation</keyword>
<dbReference type="CDD" id="cd00009">
    <property type="entry name" value="AAA"/>
    <property type="match status" value="1"/>
</dbReference>
<dbReference type="PANTHER" id="PTHR32071:SF117">
    <property type="entry name" value="PTS-DEPENDENT DIHYDROXYACETONE KINASE OPERON REGULATORY PROTEIN-RELATED"/>
    <property type="match status" value="1"/>
</dbReference>
<dbReference type="InterPro" id="IPR011006">
    <property type="entry name" value="CheY-like_superfamily"/>
</dbReference>
<evidence type="ECO:0000256" key="6">
    <source>
        <dbReference type="ARBA" id="ARBA00023159"/>
    </source>
</evidence>
<dbReference type="PROSITE" id="PS50045">
    <property type="entry name" value="SIGMA54_INTERACT_4"/>
    <property type="match status" value="1"/>
</dbReference>
<keyword evidence="5" id="KW-0238">DNA-binding</keyword>
<dbReference type="Gene3D" id="3.40.50.2300">
    <property type="match status" value="1"/>
</dbReference>
<evidence type="ECO:0000256" key="3">
    <source>
        <dbReference type="ARBA" id="ARBA00023012"/>
    </source>
</evidence>
<evidence type="ECO:0000256" key="5">
    <source>
        <dbReference type="ARBA" id="ARBA00023125"/>
    </source>
</evidence>
<dbReference type="SUPFAM" id="SSF46689">
    <property type="entry name" value="Homeodomain-like"/>
    <property type="match status" value="1"/>
</dbReference>
<dbReference type="SMART" id="SM00448">
    <property type="entry name" value="REC"/>
    <property type="match status" value="1"/>
</dbReference>
<dbReference type="PROSITE" id="PS50110">
    <property type="entry name" value="RESPONSE_REGULATORY"/>
    <property type="match status" value="1"/>
</dbReference>
<keyword evidence="7" id="KW-0804">Transcription</keyword>
<gene>
    <name evidence="11" type="ORF">NUTIK01_01590</name>
</gene>
<name>A0ABQ6P4S4_9SPHN</name>
<feature type="domain" description="Sigma-54 factor interaction" evidence="9">
    <location>
        <begin position="168"/>
        <end position="397"/>
    </location>
</feature>
<dbReference type="InterPro" id="IPR027417">
    <property type="entry name" value="P-loop_NTPase"/>
</dbReference>
<dbReference type="InterPro" id="IPR001789">
    <property type="entry name" value="Sig_transdc_resp-reg_receiver"/>
</dbReference>
<dbReference type="PROSITE" id="PS00688">
    <property type="entry name" value="SIGMA54_INTERACT_3"/>
    <property type="match status" value="1"/>
</dbReference>
<organism evidence="11 12">
    <name type="scientific">Novosphingobium pituita</name>
    <dbReference type="NCBI Taxonomy" id="3056842"/>
    <lineage>
        <taxon>Bacteria</taxon>
        <taxon>Pseudomonadati</taxon>
        <taxon>Pseudomonadota</taxon>
        <taxon>Alphaproteobacteria</taxon>
        <taxon>Sphingomonadales</taxon>
        <taxon>Sphingomonadaceae</taxon>
        <taxon>Novosphingobium</taxon>
    </lineage>
</organism>
<keyword evidence="3" id="KW-0902">Two-component regulatory system</keyword>
<dbReference type="Pfam" id="PF25601">
    <property type="entry name" value="AAA_lid_14"/>
    <property type="match status" value="1"/>
</dbReference>
<dbReference type="Pfam" id="PF00158">
    <property type="entry name" value="Sigma54_activat"/>
    <property type="match status" value="1"/>
</dbReference>
<dbReference type="SMART" id="SM00382">
    <property type="entry name" value="AAA"/>
    <property type="match status" value="1"/>
</dbReference>
<accession>A0ABQ6P4S4</accession>
<evidence type="ECO:0000256" key="2">
    <source>
        <dbReference type="ARBA" id="ARBA00022840"/>
    </source>
</evidence>
<protein>
    <submittedName>
        <fullName evidence="11">Sigma-54 dependent transcriptional regulator</fullName>
    </submittedName>
</protein>
<evidence type="ECO:0000256" key="1">
    <source>
        <dbReference type="ARBA" id="ARBA00022741"/>
    </source>
</evidence>
<dbReference type="InterPro" id="IPR002197">
    <property type="entry name" value="HTH_Fis"/>
</dbReference>
<evidence type="ECO:0000256" key="4">
    <source>
        <dbReference type="ARBA" id="ARBA00023015"/>
    </source>
</evidence>
<dbReference type="Pfam" id="PF02954">
    <property type="entry name" value="HTH_8"/>
    <property type="match status" value="1"/>
</dbReference>
<evidence type="ECO:0000313" key="11">
    <source>
        <dbReference type="EMBL" id="GMM59382.1"/>
    </source>
</evidence>
<keyword evidence="8" id="KW-0597">Phosphoprotein</keyword>
<dbReference type="Gene3D" id="3.40.50.300">
    <property type="entry name" value="P-loop containing nucleotide triphosphate hydrolases"/>
    <property type="match status" value="1"/>
</dbReference>
<keyword evidence="2" id="KW-0067">ATP-binding</keyword>
<sequence>MADPALLPTVLIVDDEIRSLESLRRILEDDFEVLTASSTREAEKLLADRWVQVILCDQRMPERSGVEFLTDVKERWPDVIRMIISGYADAHDIIEGINQAGIFQYVTKPWHPEHLLLTLQSACRLFQLQRENELLAVELRMAPSAAGRVVEKRKAEVRRAYDVNDGIVRAPGSPMDEVCGALAQVAPFDVPVLLIGGSGTGKELAARALHYGSLRWNKSFVVENCGALPDELLESELFGHKKGAFTGAIDDHVGLFERADGGTVFLDEIGEVSPAFQVKLLRVLQEGEIRPLGAGRTRKIDVRVIAATNRDLETEMREGRFRADLFYRLAGMIVRLPDLKDRPGDLPVLVESLLEQAMARMGKSVPGVAPEAMARLAAYDWPGNVRELQNEIQRMLVRGEEGRWLGLDVVSPHIHAPREDALPVAEDSPVELVSGPHGDLRERVSAMEARIIRETLIRHRWNKSGTARELGLSRVGLRAKLERYGLENVHPLPPVRARTGDKAGHSG</sequence>
<dbReference type="EMBL" id="BTFW01000001">
    <property type="protein sequence ID" value="GMM59382.1"/>
    <property type="molecule type" value="Genomic_DNA"/>
</dbReference>
<dbReference type="Gene3D" id="1.10.10.60">
    <property type="entry name" value="Homeodomain-like"/>
    <property type="match status" value="1"/>
</dbReference>
<dbReference type="Pfam" id="PF00072">
    <property type="entry name" value="Response_reg"/>
    <property type="match status" value="1"/>
</dbReference>
<dbReference type="CDD" id="cd17596">
    <property type="entry name" value="REC_HupR"/>
    <property type="match status" value="1"/>
</dbReference>
<dbReference type="InterPro" id="IPR002078">
    <property type="entry name" value="Sigma_54_int"/>
</dbReference>
<dbReference type="RefSeq" id="WP_317973240.1">
    <property type="nucleotide sequence ID" value="NZ_BTFW01000001.1"/>
</dbReference>
<dbReference type="InterPro" id="IPR058031">
    <property type="entry name" value="AAA_lid_NorR"/>
</dbReference>
<feature type="domain" description="Response regulatory" evidence="10">
    <location>
        <begin position="9"/>
        <end position="123"/>
    </location>
</feature>
<dbReference type="Gene3D" id="1.10.8.60">
    <property type="match status" value="1"/>
</dbReference>
<evidence type="ECO:0000313" key="12">
    <source>
        <dbReference type="Proteomes" id="UP001187221"/>
    </source>
</evidence>
<keyword evidence="6" id="KW-0010">Activator</keyword>
<evidence type="ECO:0000256" key="8">
    <source>
        <dbReference type="PROSITE-ProRule" id="PRU00169"/>
    </source>
</evidence>